<dbReference type="Proteomes" id="UP000655830">
    <property type="component" value="Unassembled WGS sequence"/>
</dbReference>
<dbReference type="Pfam" id="PF00035">
    <property type="entry name" value="dsrm"/>
    <property type="match status" value="1"/>
</dbReference>
<dbReference type="Pfam" id="PF14622">
    <property type="entry name" value="Ribonucleas_3_3"/>
    <property type="match status" value="1"/>
</dbReference>
<dbReference type="Gene3D" id="3.30.160.20">
    <property type="match status" value="1"/>
</dbReference>
<dbReference type="FunFam" id="1.10.1520.10:FF:000001">
    <property type="entry name" value="Ribonuclease 3"/>
    <property type="match status" value="1"/>
</dbReference>
<evidence type="ECO:0000256" key="9">
    <source>
        <dbReference type="ARBA" id="ARBA00022722"/>
    </source>
</evidence>
<evidence type="ECO:0000256" key="3">
    <source>
        <dbReference type="ARBA" id="ARBA00010183"/>
    </source>
</evidence>
<feature type="active site" evidence="15">
    <location>
        <position position="60"/>
    </location>
</feature>
<dbReference type="GO" id="GO:0005737">
    <property type="term" value="C:cytoplasm"/>
    <property type="evidence" value="ECO:0007669"/>
    <property type="project" value="UniProtKB-SubCell"/>
</dbReference>
<dbReference type="EMBL" id="JACRSY010000010">
    <property type="protein sequence ID" value="MBC8579432.1"/>
    <property type="molecule type" value="Genomic_DNA"/>
</dbReference>
<dbReference type="InterPro" id="IPR000999">
    <property type="entry name" value="RNase_III_dom"/>
</dbReference>
<evidence type="ECO:0000259" key="16">
    <source>
        <dbReference type="PROSITE" id="PS50137"/>
    </source>
</evidence>
<dbReference type="SMART" id="SM00358">
    <property type="entry name" value="DSRM"/>
    <property type="match status" value="1"/>
</dbReference>
<dbReference type="PROSITE" id="PS00517">
    <property type="entry name" value="RNASE_3_1"/>
    <property type="match status" value="1"/>
</dbReference>
<keyword evidence="8 15" id="KW-0819">tRNA processing</keyword>
<keyword evidence="7 15" id="KW-0507">mRNA processing</keyword>
<evidence type="ECO:0000256" key="14">
    <source>
        <dbReference type="ARBA" id="ARBA00022884"/>
    </source>
</evidence>
<dbReference type="PROSITE" id="PS50142">
    <property type="entry name" value="RNASE_3_2"/>
    <property type="match status" value="1"/>
</dbReference>
<dbReference type="InterPro" id="IPR036389">
    <property type="entry name" value="RNase_III_sf"/>
</dbReference>
<keyword evidence="11 15" id="KW-0255">Endonuclease</keyword>
<dbReference type="AlphaFoldDB" id="A0A926EJA5"/>
<proteinExistence type="inferred from homology"/>
<evidence type="ECO:0000259" key="17">
    <source>
        <dbReference type="PROSITE" id="PS50142"/>
    </source>
</evidence>
<evidence type="ECO:0000313" key="18">
    <source>
        <dbReference type="EMBL" id="MBC8579432.1"/>
    </source>
</evidence>
<evidence type="ECO:0000313" key="19">
    <source>
        <dbReference type="Proteomes" id="UP000655830"/>
    </source>
</evidence>
<evidence type="ECO:0000256" key="15">
    <source>
        <dbReference type="HAMAP-Rule" id="MF_00104"/>
    </source>
</evidence>
<feature type="binding site" evidence="15">
    <location>
        <position position="56"/>
    </location>
    <ligand>
        <name>Mg(2+)</name>
        <dbReference type="ChEBI" id="CHEBI:18420"/>
    </ligand>
</feature>
<accession>A0A926EJA5</accession>
<dbReference type="HAMAP" id="MF_00104">
    <property type="entry name" value="RNase_III"/>
    <property type="match status" value="1"/>
</dbReference>
<dbReference type="GO" id="GO:0042802">
    <property type="term" value="F:identical protein binding"/>
    <property type="evidence" value="ECO:0007669"/>
    <property type="project" value="UniProtKB-ARBA"/>
</dbReference>
<dbReference type="GO" id="GO:0006397">
    <property type="term" value="P:mRNA processing"/>
    <property type="evidence" value="ECO:0007669"/>
    <property type="project" value="UniProtKB-UniRule"/>
</dbReference>
<dbReference type="PANTHER" id="PTHR11207">
    <property type="entry name" value="RIBONUCLEASE III"/>
    <property type="match status" value="1"/>
</dbReference>
<keyword evidence="15" id="KW-0699">rRNA-binding</keyword>
<dbReference type="PROSITE" id="PS50137">
    <property type="entry name" value="DS_RBD"/>
    <property type="match status" value="1"/>
</dbReference>
<name>A0A926EJA5_9FIRM</name>
<dbReference type="NCBIfam" id="TIGR02191">
    <property type="entry name" value="RNaseIII"/>
    <property type="match status" value="1"/>
</dbReference>
<dbReference type="CDD" id="cd00593">
    <property type="entry name" value="RIBOc"/>
    <property type="match status" value="1"/>
</dbReference>
<organism evidence="18 19">
    <name type="scientific">Zhenhengia yiwuensis</name>
    <dbReference type="NCBI Taxonomy" id="2763666"/>
    <lineage>
        <taxon>Bacteria</taxon>
        <taxon>Bacillati</taxon>
        <taxon>Bacillota</taxon>
        <taxon>Clostridia</taxon>
        <taxon>Lachnospirales</taxon>
        <taxon>Lachnospiraceae</taxon>
        <taxon>Zhenhengia</taxon>
    </lineage>
</organism>
<keyword evidence="5 15" id="KW-0963">Cytoplasm</keyword>
<feature type="binding site" evidence="15">
    <location>
        <position position="132"/>
    </location>
    <ligand>
        <name>Mg(2+)</name>
        <dbReference type="ChEBI" id="CHEBI:18420"/>
    </ligand>
</feature>
<keyword evidence="9 15" id="KW-0540">Nuclease</keyword>
<feature type="domain" description="RNase III" evidence="17">
    <location>
        <begin position="14"/>
        <end position="143"/>
    </location>
</feature>
<comment type="function">
    <text evidence="15">Digests double-stranded RNA. Involved in the processing of primary rRNA transcript to yield the immediate precursors to the large and small rRNAs (23S and 16S). Processes some mRNAs, and tRNAs when they are encoded in the rRNA operon. Processes pre-crRNA and tracrRNA of type II CRISPR loci if present in the organism.</text>
</comment>
<dbReference type="GO" id="GO:0003725">
    <property type="term" value="F:double-stranded RNA binding"/>
    <property type="evidence" value="ECO:0007669"/>
    <property type="project" value="TreeGrafter"/>
</dbReference>
<feature type="domain" description="DRBM" evidence="16">
    <location>
        <begin position="170"/>
        <end position="239"/>
    </location>
</feature>
<feature type="active site" evidence="15">
    <location>
        <position position="132"/>
    </location>
</feature>
<dbReference type="CDD" id="cd10845">
    <property type="entry name" value="DSRM_RNAse_III_family"/>
    <property type="match status" value="1"/>
</dbReference>
<evidence type="ECO:0000256" key="2">
    <source>
        <dbReference type="ARBA" id="ARBA00004496"/>
    </source>
</evidence>
<evidence type="ECO:0000256" key="10">
    <source>
        <dbReference type="ARBA" id="ARBA00022723"/>
    </source>
</evidence>
<dbReference type="InterPro" id="IPR014720">
    <property type="entry name" value="dsRBD_dom"/>
</dbReference>
<dbReference type="SMART" id="SM00535">
    <property type="entry name" value="RIBOc"/>
    <property type="match status" value="1"/>
</dbReference>
<feature type="binding site" evidence="15">
    <location>
        <position position="129"/>
    </location>
    <ligand>
        <name>Mg(2+)</name>
        <dbReference type="ChEBI" id="CHEBI:18420"/>
    </ligand>
</feature>
<dbReference type="FunFam" id="3.30.160.20:FF:000003">
    <property type="entry name" value="Ribonuclease 3"/>
    <property type="match status" value="1"/>
</dbReference>
<comment type="catalytic activity">
    <reaction evidence="1 15">
        <text>Endonucleolytic cleavage to 5'-phosphomonoester.</text>
        <dbReference type="EC" id="3.1.26.3"/>
    </reaction>
</comment>
<dbReference type="EC" id="3.1.26.3" evidence="15"/>
<dbReference type="Gene3D" id="1.10.1520.10">
    <property type="entry name" value="Ribonuclease III domain"/>
    <property type="match status" value="1"/>
</dbReference>
<dbReference type="InterPro" id="IPR011907">
    <property type="entry name" value="RNase_III"/>
</dbReference>
<keyword evidence="6 15" id="KW-0698">rRNA processing</keyword>
<evidence type="ECO:0000256" key="4">
    <source>
        <dbReference type="ARBA" id="ARBA00011738"/>
    </source>
</evidence>
<comment type="cofactor">
    <cofactor evidence="15">
        <name>Mg(2+)</name>
        <dbReference type="ChEBI" id="CHEBI:18420"/>
    </cofactor>
</comment>
<dbReference type="SUPFAM" id="SSF69065">
    <property type="entry name" value="RNase III domain-like"/>
    <property type="match status" value="1"/>
</dbReference>
<dbReference type="GO" id="GO:0006364">
    <property type="term" value="P:rRNA processing"/>
    <property type="evidence" value="ECO:0007669"/>
    <property type="project" value="UniProtKB-UniRule"/>
</dbReference>
<evidence type="ECO:0000256" key="1">
    <source>
        <dbReference type="ARBA" id="ARBA00000109"/>
    </source>
</evidence>
<evidence type="ECO:0000256" key="13">
    <source>
        <dbReference type="ARBA" id="ARBA00022842"/>
    </source>
</evidence>
<dbReference type="RefSeq" id="WP_177672193.1">
    <property type="nucleotide sequence ID" value="NZ_JACRSY010000010.1"/>
</dbReference>
<dbReference type="GO" id="GO:0004525">
    <property type="term" value="F:ribonuclease III activity"/>
    <property type="evidence" value="ECO:0007669"/>
    <property type="project" value="UniProtKB-UniRule"/>
</dbReference>
<evidence type="ECO:0000256" key="6">
    <source>
        <dbReference type="ARBA" id="ARBA00022552"/>
    </source>
</evidence>
<gene>
    <name evidence="15" type="primary">rnc</name>
    <name evidence="18" type="ORF">H8718_07810</name>
</gene>
<evidence type="ECO:0000256" key="12">
    <source>
        <dbReference type="ARBA" id="ARBA00022801"/>
    </source>
</evidence>
<keyword evidence="14 15" id="KW-0694">RNA-binding</keyword>
<evidence type="ECO:0000256" key="7">
    <source>
        <dbReference type="ARBA" id="ARBA00022664"/>
    </source>
</evidence>
<dbReference type="PANTHER" id="PTHR11207:SF0">
    <property type="entry name" value="RIBONUCLEASE 3"/>
    <property type="match status" value="1"/>
</dbReference>
<evidence type="ECO:0000256" key="5">
    <source>
        <dbReference type="ARBA" id="ARBA00022490"/>
    </source>
</evidence>
<protein>
    <recommendedName>
        <fullName evidence="15">Ribonuclease 3</fullName>
        <ecNumber evidence="15">3.1.26.3</ecNumber>
    </recommendedName>
    <alternativeName>
        <fullName evidence="15">Ribonuclease III</fullName>
        <shortName evidence="15">RNase III</shortName>
    </alternativeName>
</protein>
<reference evidence="18" key="1">
    <citation type="submission" date="2020-08" db="EMBL/GenBank/DDBJ databases">
        <title>Genome public.</title>
        <authorList>
            <person name="Liu C."/>
            <person name="Sun Q."/>
        </authorList>
    </citation>
    <scope>NUCLEOTIDE SEQUENCE</scope>
    <source>
        <strain evidence="18">NSJ-12</strain>
    </source>
</reference>
<dbReference type="SUPFAM" id="SSF54768">
    <property type="entry name" value="dsRNA-binding domain-like"/>
    <property type="match status" value="1"/>
</dbReference>
<keyword evidence="10 15" id="KW-0479">Metal-binding</keyword>
<dbReference type="GO" id="GO:0046872">
    <property type="term" value="F:metal ion binding"/>
    <property type="evidence" value="ECO:0007669"/>
    <property type="project" value="UniProtKB-KW"/>
</dbReference>
<evidence type="ECO:0000256" key="11">
    <source>
        <dbReference type="ARBA" id="ARBA00022759"/>
    </source>
</evidence>
<keyword evidence="12 15" id="KW-0378">Hydrolase</keyword>
<evidence type="ECO:0000256" key="8">
    <source>
        <dbReference type="ARBA" id="ARBA00022694"/>
    </source>
</evidence>
<sequence length="239" mass="26920">MHKKIESFISPKKLMELEKIIGYQFNNTNNLKEAITHRSFANEHRNHQMKDNERLEFLGDAILDLIISKYLFDKYPVMPEGDLSKVRASIVCEGSLAKTARNIDLGAFILLGKGEEMTGGRTRNSILADAFEAVTGAIFVDGAFEDVVKFLQTTLIENVDSLSVEDLYTDYKTILQENIQKESMQPLHYEVVDEKGPDHDKDFYVAVYHGELCLGKGIGKSKKEAEQQAAKTALKALEK</sequence>
<comment type="caution">
    <text evidence="18">The sequence shown here is derived from an EMBL/GenBank/DDBJ whole genome shotgun (WGS) entry which is preliminary data.</text>
</comment>
<dbReference type="GO" id="GO:0019843">
    <property type="term" value="F:rRNA binding"/>
    <property type="evidence" value="ECO:0007669"/>
    <property type="project" value="UniProtKB-KW"/>
</dbReference>
<dbReference type="GO" id="GO:0010468">
    <property type="term" value="P:regulation of gene expression"/>
    <property type="evidence" value="ECO:0007669"/>
    <property type="project" value="TreeGrafter"/>
</dbReference>
<comment type="similarity">
    <text evidence="3">Belongs to the ribonuclease III family.</text>
</comment>
<dbReference type="GO" id="GO:0008033">
    <property type="term" value="P:tRNA processing"/>
    <property type="evidence" value="ECO:0007669"/>
    <property type="project" value="UniProtKB-KW"/>
</dbReference>
<comment type="subunit">
    <text evidence="4 15">Homodimer.</text>
</comment>
<keyword evidence="19" id="KW-1185">Reference proteome</keyword>
<keyword evidence="13 15" id="KW-0460">Magnesium</keyword>
<comment type="subcellular location">
    <subcellularLocation>
        <location evidence="2 15">Cytoplasm</location>
    </subcellularLocation>
</comment>